<dbReference type="RefSeq" id="WP_138788027.1">
    <property type="nucleotide sequence ID" value="NZ_JBHTGQ010000023.1"/>
</dbReference>
<dbReference type="Proteomes" id="UP001596528">
    <property type="component" value="Unassembled WGS sequence"/>
</dbReference>
<keyword evidence="2" id="KW-0456">Lyase</keyword>
<reference evidence="3" key="1">
    <citation type="journal article" date="2019" name="Int. J. Syst. Evol. Microbiol.">
        <title>The Global Catalogue of Microorganisms (GCM) 10K type strain sequencing project: providing services to taxonomists for standard genome sequencing and annotation.</title>
        <authorList>
            <consortium name="The Broad Institute Genomics Platform"/>
            <consortium name="The Broad Institute Genome Sequencing Center for Infectious Disease"/>
            <person name="Wu L."/>
            <person name="Ma J."/>
        </authorList>
    </citation>
    <scope>NUCLEOTIDE SEQUENCE [LARGE SCALE GENOMIC DNA]</scope>
    <source>
        <strain evidence="3">JCM 18657</strain>
    </source>
</reference>
<accession>A0ABW2V2H7</accession>
<dbReference type="InterPro" id="IPR013785">
    <property type="entry name" value="Aldolase_TIM"/>
</dbReference>
<dbReference type="InterPro" id="IPR003830">
    <property type="entry name" value="ComA_synth"/>
</dbReference>
<dbReference type="GO" id="GO:0043817">
    <property type="term" value="F:phosphosulfolactate synthase activity"/>
    <property type="evidence" value="ECO:0007669"/>
    <property type="project" value="UniProtKB-EC"/>
</dbReference>
<evidence type="ECO:0000256" key="1">
    <source>
        <dbReference type="ARBA" id="ARBA00010424"/>
    </source>
</evidence>
<keyword evidence="3" id="KW-1185">Reference proteome</keyword>
<evidence type="ECO:0000313" key="2">
    <source>
        <dbReference type="EMBL" id="MFC7750357.1"/>
    </source>
</evidence>
<comment type="similarity">
    <text evidence="1">Belongs to the phosphosulfolactate synthase family.</text>
</comment>
<dbReference type="Gene3D" id="3.20.20.70">
    <property type="entry name" value="Aldolase class I"/>
    <property type="match status" value="1"/>
</dbReference>
<name>A0ABW2V2H7_9BACL</name>
<evidence type="ECO:0000313" key="3">
    <source>
        <dbReference type="Proteomes" id="UP001596528"/>
    </source>
</evidence>
<dbReference type="EMBL" id="JBHTGQ010000023">
    <property type="protein sequence ID" value="MFC7750357.1"/>
    <property type="molecule type" value="Genomic_DNA"/>
</dbReference>
<dbReference type="SUPFAM" id="SSF102110">
    <property type="entry name" value="(2r)-phospho-3-sulfolactate synthase ComA"/>
    <property type="match status" value="1"/>
</dbReference>
<dbReference type="Pfam" id="PF02679">
    <property type="entry name" value="ComA"/>
    <property type="match status" value="1"/>
</dbReference>
<comment type="caution">
    <text evidence="2">The sequence shown here is derived from an EMBL/GenBank/DDBJ whole genome shotgun (WGS) entry which is preliminary data.</text>
</comment>
<gene>
    <name evidence="2" type="ORF">ACFQWB_10505</name>
</gene>
<sequence length="273" mass="29518">MNETALPVWPAALADPSGRRSAKPRSAGTTMVIDKGLGLRAFSDLLTTGGDYIDWIKLGFGTAALYPERLLRRKIRMARERGIKIMPGGTLLEAAVAQQAVKPFFQSVVQTGFDTLEVSDGTIEMSRRLRSELIIRGLDAGLTVLTEYGKKLRGSSLDVADMAETVAADLALGASLVTVEGRESGASVGIYDAGGGCRDDCIRDILASVSAPDRLMWETPRKDQQVHLLIRLGPDVHLGNISPQDVIALEALRRGLRSDTFHFGEKRAAIPDF</sequence>
<dbReference type="PANTHER" id="PTHR48413:SF1">
    <property type="entry name" value="PROTEIN HEAT-STRESS-ASSOCIATED 32"/>
    <property type="match status" value="1"/>
</dbReference>
<dbReference type="PANTHER" id="PTHR48413">
    <property type="match status" value="1"/>
</dbReference>
<dbReference type="EC" id="4.4.1.19" evidence="2"/>
<proteinExistence type="inferred from homology"/>
<dbReference type="InterPro" id="IPR036112">
    <property type="entry name" value="ComA_synth_sf"/>
</dbReference>
<protein>
    <submittedName>
        <fullName evidence="2">Phosphosulfolactate synthase</fullName>
        <ecNumber evidence="2">4.4.1.19</ecNumber>
    </submittedName>
</protein>
<organism evidence="2 3">
    <name type="scientific">Paenibacillus thermoaerophilus</name>
    <dbReference type="NCBI Taxonomy" id="1215385"/>
    <lineage>
        <taxon>Bacteria</taxon>
        <taxon>Bacillati</taxon>
        <taxon>Bacillota</taxon>
        <taxon>Bacilli</taxon>
        <taxon>Bacillales</taxon>
        <taxon>Paenibacillaceae</taxon>
        <taxon>Paenibacillus</taxon>
    </lineage>
</organism>